<proteinExistence type="predicted"/>
<evidence type="ECO:0000313" key="1">
    <source>
        <dbReference type="EMBL" id="ROZ82301.1"/>
    </source>
</evidence>
<evidence type="ECO:0000313" key="2">
    <source>
        <dbReference type="Proteomes" id="UP000275199"/>
    </source>
</evidence>
<accession>A0ABX9XEY2</accession>
<dbReference type="RefSeq" id="WP_123890689.1">
    <property type="nucleotide sequence ID" value="NZ_RKKU01000023.1"/>
</dbReference>
<comment type="caution">
    <text evidence="1">The sequence shown here is derived from an EMBL/GenBank/DDBJ whole genome shotgun (WGS) entry which is preliminary data.</text>
</comment>
<evidence type="ECO:0008006" key="3">
    <source>
        <dbReference type="Google" id="ProtNLM"/>
    </source>
</evidence>
<dbReference type="InterPro" id="IPR029058">
    <property type="entry name" value="AB_hydrolase_fold"/>
</dbReference>
<dbReference type="PROSITE" id="PS51257">
    <property type="entry name" value="PROKAR_LIPOPROTEIN"/>
    <property type="match status" value="1"/>
</dbReference>
<dbReference type="Gene3D" id="3.40.50.1820">
    <property type="entry name" value="alpha/beta hydrolase"/>
    <property type="match status" value="1"/>
</dbReference>
<organism evidence="1 2">
    <name type="scientific">Pseudomonas neustonica</name>
    <dbReference type="NCBI Taxonomy" id="2487346"/>
    <lineage>
        <taxon>Bacteria</taxon>
        <taxon>Pseudomonadati</taxon>
        <taxon>Pseudomonadota</taxon>
        <taxon>Gammaproteobacteria</taxon>
        <taxon>Pseudomonadales</taxon>
        <taxon>Pseudomonadaceae</taxon>
        <taxon>Pseudomonas</taxon>
    </lineage>
</organism>
<reference evidence="1 2" key="1">
    <citation type="submission" date="2018-11" db="EMBL/GenBank/DDBJ databases">
        <authorList>
            <person name="Jang G.I."/>
            <person name="Hwang C.Y."/>
        </authorList>
    </citation>
    <scope>NUCLEOTIDE SEQUENCE [LARGE SCALE GENOMIC DNA]</scope>
    <source>
        <strain evidence="1 2">SSM26</strain>
    </source>
</reference>
<name>A0ABX9XEY2_9PSED</name>
<dbReference type="SUPFAM" id="SSF53474">
    <property type="entry name" value="alpha/beta-Hydrolases"/>
    <property type="match status" value="1"/>
</dbReference>
<protein>
    <recommendedName>
        <fullName evidence="3">Alpha/beta hydrolase</fullName>
    </recommendedName>
</protein>
<sequence>MFEFKKTALIGLAISSLTLSGCLSGGGGGGNDDAEQDTRVRVQQQRMNEGFFVVQEDELPFDALESPTASFAPSVVSYEDTSRWSGVLNGAGYRIEVPTNWNGMLVMYAHGFRTSAPKELRVDNPPMRRYLLDNGYAWAASSYSTNFYDVRAGVEDTNALALAFNDIAAENDRVLDAPDKYYITGVSMGGHVTAAAVEKETKETANHVVNYAGAAPMCGVVGDTELFNFFAGYTISLLAFTTDSAANVPFQSPLPTLKQS</sequence>
<keyword evidence="2" id="KW-1185">Reference proteome</keyword>
<dbReference type="EMBL" id="RKKU01000023">
    <property type="protein sequence ID" value="ROZ82301.1"/>
    <property type="molecule type" value="Genomic_DNA"/>
</dbReference>
<dbReference type="Proteomes" id="UP000275199">
    <property type="component" value="Unassembled WGS sequence"/>
</dbReference>
<gene>
    <name evidence="1" type="ORF">EF096_15435</name>
</gene>